<dbReference type="GO" id="GO:0032259">
    <property type="term" value="P:methylation"/>
    <property type="evidence" value="ECO:0007669"/>
    <property type="project" value="UniProtKB-KW"/>
</dbReference>
<dbReference type="GeneID" id="97672974"/>
<feature type="domain" description="Aminomethyltransferase C-terminal" evidence="2">
    <location>
        <begin position="688"/>
        <end position="767"/>
    </location>
</feature>
<dbReference type="Gene3D" id="3.30.1360.120">
    <property type="entry name" value="Probable tRNA modification gtpase trme, domain 1"/>
    <property type="match status" value="1"/>
</dbReference>
<dbReference type="RefSeq" id="WP_055120231.1">
    <property type="nucleotide sequence ID" value="NZ_CXWA01000009.1"/>
</dbReference>
<dbReference type="InterPro" id="IPR028896">
    <property type="entry name" value="GcvT/YgfZ/DmdA"/>
</dbReference>
<dbReference type="AlphaFoldDB" id="A0A0M7AZH0"/>
<dbReference type="PANTHER" id="PTHR43757:SF2">
    <property type="entry name" value="AMINOMETHYLTRANSFERASE, MITOCHONDRIAL"/>
    <property type="match status" value="1"/>
</dbReference>
<dbReference type="InterPro" id="IPR013977">
    <property type="entry name" value="GcvT_C"/>
</dbReference>
<evidence type="ECO:0000259" key="2">
    <source>
        <dbReference type="Pfam" id="PF08669"/>
    </source>
</evidence>
<dbReference type="Pfam" id="PF01571">
    <property type="entry name" value="GCV_T"/>
    <property type="match status" value="1"/>
</dbReference>
<organism evidence="4 5">
    <name type="scientific">Roseibium album</name>
    <dbReference type="NCBI Taxonomy" id="311410"/>
    <lineage>
        <taxon>Bacteria</taxon>
        <taxon>Pseudomonadati</taxon>
        <taxon>Pseudomonadota</taxon>
        <taxon>Alphaproteobacteria</taxon>
        <taxon>Hyphomicrobiales</taxon>
        <taxon>Stappiaceae</taxon>
        <taxon>Roseibium</taxon>
    </lineage>
</organism>
<dbReference type="SUPFAM" id="SSF103025">
    <property type="entry name" value="Folate-binding domain"/>
    <property type="match status" value="1"/>
</dbReference>
<reference evidence="5" key="1">
    <citation type="submission" date="2015-07" db="EMBL/GenBank/DDBJ databases">
        <authorList>
            <person name="Rodrigo-Torres Lidia"/>
            <person name="Arahal R.David."/>
        </authorList>
    </citation>
    <scope>NUCLEOTIDE SEQUENCE [LARGE SCALE GENOMIC DNA]</scope>
    <source>
        <strain evidence="5">CECT 5096</strain>
    </source>
</reference>
<dbReference type="STRING" id="311410.LA5095_05160"/>
<dbReference type="InterPro" id="IPR029043">
    <property type="entry name" value="GcvT/YgfZ_C"/>
</dbReference>
<dbReference type="Pfam" id="PF09347">
    <property type="entry name" value="DUF1989"/>
    <property type="match status" value="1"/>
</dbReference>
<protein>
    <submittedName>
        <fullName evidence="4">Aminomethyltransferase</fullName>
        <ecNumber evidence="4">2.1.2.10</ecNumber>
    </submittedName>
</protein>
<keyword evidence="4" id="KW-0489">Methyltransferase</keyword>
<dbReference type="InterPro" id="IPR018959">
    <property type="entry name" value="DUF1989"/>
</dbReference>
<dbReference type="GO" id="GO:0004047">
    <property type="term" value="F:aminomethyltransferase activity"/>
    <property type="evidence" value="ECO:0007669"/>
    <property type="project" value="UniProtKB-EC"/>
</dbReference>
<dbReference type="InterPro" id="IPR006222">
    <property type="entry name" value="GCVT_N"/>
</dbReference>
<evidence type="ECO:0000259" key="1">
    <source>
        <dbReference type="Pfam" id="PF01571"/>
    </source>
</evidence>
<sequence length="775" mass="85126">MRGQSVLYAFNNVGHETPGRSFPGFRKPTHARDYWLAPRESVHLEVKPGDLLSLEDMSAKDQLALVAFDGAGGDALDALGLISNSRMNFSKFDSAELAGWISTNGGRDFDAIAAHVVAVSSGVLVLKAERPVDLWLIYQSTSQDLVCGSLGGPVSVRHKPAVVSGPVLPPLLGETRDEFTVSRGTGLAYELKKGEIVQIIDVEGQQCSDFTAFRSDALMAGEEWMIDSTATRSMVRRAYPGPGLFDKFYDREMRPMLNVVQDTCGRHDTFGLACTARGYEERGYPGHVNCSDNMSEVLDPYGIARRSAWPAINFFWNTWIDPDDHTIQTAESYSRPGDYVAMRAMENLVCVSTACPDDIDAINGWNPTDVHVRIYRPDQPMRRAVAYREKEDAPMTTSQNSAFHERLSVLTQHFAPARNLWAPVSYPAFGTLGEYWACREAVAIQDMSGLRKYDIVGPDAMKLMQLATTRNVEKLAVWRASYTLMCDDSGTVIDDGTLLRLGPDLFRWCCGAEESARALEALAHELGLQVRIHDVRESLPNLALQGPKARDLLRKIVFTQPQVPALDQLKWFGVTMSRLRDREGAPFLLSRTGYTGELGYEIFCSKSDAIEIWDAVMAAGEEFGIVPMGSAALEIVRIEAGLAARNAEIAPGIDAFEAGLGFAVDLAKKSFTGRRALERNARDPRRLLKGLLIDSDDVPAHGAPVYAGERQVGIVTSATRSPTLERAIAMARIAVEQAGNGTYLEIGQLDGRMKRLGASVSDTPFMDPQRTRASA</sequence>
<dbReference type="Proteomes" id="UP000049983">
    <property type="component" value="Unassembled WGS sequence"/>
</dbReference>
<name>A0A0M7AZH0_9HYPH</name>
<accession>A0A0M7AZH0</accession>
<feature type="domain" description="GCVT N-terminal" evidence="1">
    <location>
        <begin position="404"/>
        <end position="668"/>
    </location>
</feature>
<feature type="domain" description="DUF1989" evidence="3">
    <location>
        <begin position="180"/>
        <end position="349"/>
    </location>
</feature>
<evidence type="ECO:0000313" key="4">
    <source>
        <dbReference type="EMBL" id="CTQ78618.1"/>
    </source>
</evidence>
<keyword evidence="5" id="KW-1185">Reference proteome</keyword>
<evidence type="ECO:0000313" key="5">
    <source>
        <dbReference type="Proteomes" id="UP000049983"/>
    </source>
</evidence>
<dbReference type="EC" id="2.1.2.10" evidence="4"/>
<proteinExistence type="predicted"/>
<dbReference type="InterPro" id="IPR027266">
    <property type="entry name" value="TrmE/GcvT-like"/>
</dbReference>
<dbReference type="OrthoDB" id="9772660at2"/>
<dbReference type="SUPFAM" id="SSF101790">
    <property type="entry name" value="Aminomethyltransferase beta-barrel domain"/>
    <property type="match status" value="1"/>
</dbReference>
<gene>
    <name evidence="4" type="primary">gcvT_11</name>
    <name evidence="4" type="ORF">LA5096_05735</name>
</gene>
<evidence type="ECO:0000259" key="3">
    <source>
        <dbReference type="Pfam" id="PF09347"/>
    </source>
</evidence>
<keyword evidence="4" id="KW-0808">Transferase</keyword>
<dbReference type="EMBL" id="CXWC01000015">
    <property type="protein sequence ID" value="CTQ78618.1"/>
    <property type="molecule type" value="Genomic_DNA"/>
</dbReference>
<dbReference type="GO" id="GO:0008168">
    <property type="term" value="F:methyltransferase activity"/>
    <property type="evidence" value="ECO:0007669"/>
    <property type="project" value="UniProtKB-KW"/>
</dbReference>
<dbReference type="Pfam" id="PF08669">
    <property type="entry name" value="GCV_T_C"/>
    <property type="match status" value="1"/>
</dbReference>
<dbReference type="PANTHER" id="PTHR43757">
    <property type="entry name" value="AMINOMETHYLTRANSFERASE"/>
    <property type="match status" value="1"/>
</dbReference>